<evidence type="ECO:0000256" key="15">
    <source>
        <dbReference type="HAMAP-Rule" id="MF_00688"/>
    </source>
</evidence>
<keyword evidence="4 15" id="KW-0012">Acyltransferase</keyword>
<protein>
    <recommendedName>
        <fullName evidence="11 15">Leucyl/phenylalanyl-tRNA--protein transferase</fullName>
        <ecNumber evidence="10 15">2.3.2.6</ecNumber>
    </recommendedName>
    <alternativeName>
        <fullName evidence="12 15">L/F-transferase</fullName>
    </alternativeName>
    <alternativeName>
        <fullName evidence="13 15">Leucyltransferase</fullName>
    </alternativeName>
    <alternativeName>
        <fullName evidence="14 15">Phenyalanyltransferase</fullName>
    </alternativeName>
</protein>
<comment type="catalytic activity">
    <reaction evidence="6 15">
        <text>N-terminal L-arginyl-[protein] + L-leucyl-tRNA(Leu) = N-terminal L-leucyl-L-arginyl-[protein] + tRNA(Leu) + H(+)</text>
        <dbReference type="Rhea" id="RHEA:50416"/>
        <dbReference type="Rhea" id="RHEA-COMP:9613"/>
        <dbReference type="Rhea" id="RHEA-COMP:9622"/>
        <dbReference type="Rhea" id="RHEA-COMP:12672"/>
        <dbReference type="Rhea" id="RHEA-COMP:12673"/>
        <dbReference type="ChEBI" id="CHEBI:15378"/>
        <dbReference type="ChEBI" id="CHEBI:64719"/>
        <dbReference type="ChEBI" id="CHEBI:78442"/>
        <dbReference type="ChEBI" id="CHEBI:78494"/>
        <dbReference type="ChEBI" id="CHEBI:133044"/>
        <dbReference type="EC" id="2.3.2.6"/>
    </reaction>
</comment>
<dbReference type="EC" id="2.3.2.6" evidence="10 15"/>
<evidence type="ECO:0000256" key="13">
    <source>
        <dbReference type="ARBA" id="ARBA00077165"/>
    </source>
</evidence>
<dbReference type="PANTHER" id="PTHR30098">
    <property type="entry name" value="LEUCYL/PHENYLALANYL-TRNA--PROTEIN TRANSFERASE"/>
    <property type="match status" value="1"/>
</dbReference>
<evidence type="ECO:0000256" key="10">
    <source>
        <dbReference type="ARBA" id="ARBA00066767"/>
    </source>
</evidence>
<evidence type="ECO:0000256" key="5">
    <source>
        <dbReference type="ARBA" id="ARBA00050607"/>
    </source>
</evidence>
<dbReference type="PANTHER" id="PTHR30098:SF2">
    <property type="entry name" value="LEUCYL_PHENYLALANYL-TRNA--PROTEIN TRANSFERASE"/>
    <property type="match status" value="1"/>
</dbReference>
<name>A0A6N7QUP5_9GAMM</name>
<dbReference type="InterPro" id="IPR004616">
    <property type="entry name" value="Leu/Phe-tRNA_Trfase"/>
</dbReference>
<keyword evidence="3 15" id="KW-0808">Transferase</keyword>
<dbReference type="GO" id="GO:0030163">
    <property type="term" value="P:protein catabolic process"/>
    <property type="evidence" value="ECO:0007669"/>
    <property type="project" value="UniProtKB-UniRule"/>
</dbReference>
<dbReference type="GO" id="GO:0005737">
    <property type="term" value="C:cytoplasm"/>
    <property type="evidence" value="ECO:0007669"/>
    <property type="project" value="UniProtKB-SubCell"/>
</dbReference>
<dbReference type="Pfam" id="PF03588">
    <property type="entry name" value="Leu_Phe_trans"/>
    <property type="match status" value="1"/>
</dbReference>
<accession>A0A6N7QUP5</accession>
<evidence type="ECO:0000313" key="17">
    <source>
        <dbReference type="Proteomes" id="UP000433788"/>
    </source>
</evidence>
<evidence type="ECO:0000256" key="7">
    <source>
        <dbReference type="ARBA" id="ARBA00051538"/>
    </source>
</evidence>
<comment type="function">
    <text evidence="8 15">Functions in the N-end rule pathway of protein degradation where it conjugates Leu, Phe and, less efficiently, Met from aminoacyl-tRNAs to the N-termini of proteins containing an N-terminal arginine or lysine.</text>
</comment>
<organism evidence="16 17">
    <name type="scientific">Spiribacter salilacus</name>
    <dbReference type="NCBI Taxonomy" id="2664894"/>
    <lineage>
        <taxon>Bacteria</taxon>
        <taxon>Pseudomonadati</taxon>
        <taxon>Pseudomonadota</taxon>
        <taxon>Gammaproteobacteria</taxon>
        <taxon>Chromatiales</taxon>
        <taxon>Ectothiorhodospiraceae</taxon>
        <taxon>Spiribacter</taxon>
    </lineage>
</organism>
<reference evidence="16 17" key="1">
    <citation type="submission" date="2019-11" db="EMBL/GenBank/DDBJ databases">
        <authorList>
            <person name="Zhang X.Y."/>
        </authorList>
    </citation>
    <scope>NUCLEOTIDE SEQUENCE [LARGE SCALE GENOMIC DNA]</scope>
    <source>
        <strain evidence="16 17">C176</strain>
    </source>
</reference>
<dbReference type="Gene3D" id="3.40.630.70">
    <property type="entry name" value="Leucyl/phenylalanyl-tRNA-protein transferase, C-terminal domain"/>
    <property type="match status" value="1"/>
</dbReference>
<dbReference type="NCBIfam" id="TIGR00667">
    <property type="entry name" value="aat"/>
    <property type="match status" value="1"/>
</dbReference>
<dbReference type="SUPFAM" id="SSF55729">
    <property type="entry name" value="Acyl-CoA N-acyltransferases (Nat)"/>
    <property type="match status" value="1"/>
</dbReference>
<evidence type="ECO:0000256" key="3">
    <source>
        <dbReference type="ARBA" id="ARBA00022679"/>
    </source>
</evidence>
<evidence type="ECO:0000256" key="12">
    <source>
        <dbReference type="ARBA" id="ARBA00077136"/>
    </source>
</evidence>
<evidence type="ECO:0000256" key="6">
    <source>
        <dbReference type="ARBA" id="ARBA00050652"/>
    </source>
</evidence>
<dbReference type="HAMAP" id="MF_00688">
    <property type="entry name" value="Leu_Phe_trans"/>
    <property type="match status" value="1"/>
</dbReference>
<dbReference type="GO" id="GO:0008914">
    <property type="term" value="F:leucyl-tRNA--protein transferase activity"/>
    <property type="evidence" value="ECO:0007669"/>
    <property type="project" value="UniProtKB-UniRule"/>
</dbReference>
<dbReference type="InterPro" id="IPR042221">
    <property type="entry name" value="Leu/Phe-tRNA_Trfase_N"/>
</dbReference>
<evidence type="ECO:0000256" key="8">
    <source>
        <dbReference type="ARBA" id="ARBA00054043"/>
    </source>
</evidence>
<comment type="similarity">
    <text evidence="9 15">Belongs to the L/F-transferase family.</text>
</comment>
<evidence type="ECO:0000313" key="16">
    <source>
        <dbReference type="EMBL" id="MRH78878.1"/>
    </source>
</evidence>
<dbReference type="InterPro" id="IPR016181">
    <property type="entry name" value="Acyl_CoA_acyltransferase"/>
</dbReference>
<dbReference type="Proteomes" id="UP000433788">
    <property type="component" value="Unassembled WGS sequence"/>
</dbReference>
<evidence type="ECO:0000256" key="14">
    <source>
        <dbReference type="ARBA" id="ARBA00083640"/>
    </source>
</evidence>
<dbReference type="EMBL" id="WJPP01000004">
    <property type="protein sequence ID" value="MRH78878.1"/>
    <property type="molecule type" value="Genomic_DNA"/>
</dbReference>
<keyword evidence="17" id="KW-1185">Reference proteome</keyword>
<evidence type="ECO:0000256" key="1">
    <source>
        <dbReference type="ARBA" id="ARBA00004496"/>
    </source>
</evidence>
<dbReference type="Gene3D" id="3.30.70.3550">
    <property type="entry name" value="Leucyl/phenylalanyl-tRNA-protein transferase, N-terminal domain"/>
    <property type="match status" value="1"/>
</dbReference>
<sequence>MLPVPWLAADDETTPLPHPATALTDPNGLLAIGATLSPRRLEAAYRAGIFPWFSEHEPILWWSPDPRAVLVPTQFKASRRFRQTLRKHDYSITLDTAFSAVMHACAAPRTGQPGTWITEEMQAAYDQLHTLGLAHSIEVWKNRQLIGGLYGVSLGGAFFGESMFSRQPNASKIAMAWLCGQLAAWDFAFLDCQMPTPHLLSLGAKCLPRAQFLDWLAKSQRQPDHIGRWQLSITASGYE</sequence>
<comment type="caution">
    <text evidence="16">The sequence shown here is derived from an EMBL/GenBank/DDBJ whole genome shotgun (WGS) entry which is preliminary data.</text>
</comment>
<evidence type="ECO:0000256" key="2">
    <source>
        <dbReference type="ARBA" id="ARBA00022490"/>
    </source>
</evidence>
<keyword evidence="2 15" id="KW-0963">Cytoplasm</keyword>
<dbReference type="FunFam" id="3.30.70.3550:FF:000001">
    <property type="entry name" value="Leucyl/phenylalanyl-tRNA--protein transferase"/>
    <property type="match status" value="1"/>
</dbReference>
<dbReference type="FunFam" id="3.40.630.70:FF:000001">
    <property type="entry name" value="Leucyl/phenylalanyl-tRNA--protein transferase"/>
    <property type="match status" value="1"/>
</dbReference>
<proteinExistence type="inferred from homology"/>
<evidence type="ECO:0000256" key="4">
    <source>
        <dbReference type="ARBA" id="ARBA00023315"/>
    </source>
</evidence>
<dbReference type="AlphaFoldDB" id="A0A6N7QUP5"/>
<evidence type="ECO:0000256" key="9">
    <source>
        <dbReference type="ARBA" id="ARBA00061535"/>
    </source>
</evidence>
<dbReference type="InterPro" id="IPR042203">
    <property type="entry name" value="Leu/Phe-tRNA_Trfase_C"/>
</dbReference>
<comment type="subcellular location">
    <subcellularLocation>
        <location evidence="1 15">Cytoplasm</location>
    </subcellularLocation>
</comment>
<comment type="catalytic activity">
    <reaction evidence="5 15">
        <text>L-phenylalanyl-tRNA(Phe) + an N-terminal L-alpha-aminoacyl-[protein] = an N-terminal L-phenylalanyl-L-alpha-aminoacyl-[protein] + tRNA(Phe)</text>
        <dbReference type="Rhea" id="RHEA:43632"/>
        <dbReference type="Rhea" id="RHEA-COMP:9668"/>
        <dbReference type="Rhea" id="RHEA-COMP:9699"/>
        <dbReference type="Rhea" id="RHEA-COMP:10636"/>
        <dbReference type="Rhea" id="RHEA-COMP:10637"/>
        <dbReference type="ChEBI" id="CHEBI:78442"/>
        <dbReference type="ChEBI" id="CHEBI:78531"/>
        <dbReference type="ChEBI" id="CHEBI:78597"/>
        <dbReference type="ChEBI" id="CHEBI:83561"/>
        <dbReference type="EC" id="2.3.2.6"/>
    </reaction>
</comment>
<comment type="catalytic activity">
    <reaction evidence="7 15">
        <text>N-terminal L-lysyl-[protein] + L-leucyl-tRNA(Leu) = N-terminal L-leucyl-L-lysyl-[protein] + tRNA(Leu) + H(+)</text>
        <dbReference type="Rhea" id="RHEA:12340"/>
        <dbReference type="Rhea" id="RHEA-COMP:9613"/>
        <dbReference type="Rhea" id="RHEA-COMP:9622"/>
        <dbReference type="Rhea" id="RHEA-COMP:12670"/>
        <dbReference type="Rhea" id="RHEA-COMP:12671"/>
        <dbReference type="ChEBI" id="CHEBI:15378"/>
        <dbReference type="ChEBI" id="CHEBI:65249"/>
        <dbReference type="ChEBI" id="CHEBI:78442"/>
        <dbReference type="ChEBI" id="CHEBI:78494"/>
        <dbReference type="ChEBI" id="CHEBI:133043"/>
        <dbReference type="EC" id="2.3.2.6"/>
    </reaction>
</comment>
<evidence type="ECO:0000256" key="11">
    <source>
        <dbReference type="ARBA" id="ARBA00074372"/>
    </source>
</evidence>
<gene>
    <name evidence="15" type="primary">aat</name>
    <name evidence="16" type="ORF">GH984_09170</name>
</gene>